<reference evidence="2" key="1">
    <citation type="journal article" date="1998" name="Int. J. Syst. Bacteriol. 48 Pt">
        <title>Thermococcus guaymasensis sp. nov. and Thermococcus aggregans sp. nov., two novel thermophilic archaea isolated from the Guaymas Basin hydrothermal vent site.</title>
        <authorList>
            <person name="Canganella F."/>
            <person name="Jones W.J."/>
            <person name="Gambacorta A."/>
            <person name="Antranikian G."/>
        </authorList>
    </citation>
    <scope>NUCLEOTIDE SEQUENCE</scope>
    <source>
        <strain evidence="2">TY</strain>
    </source>
</reference>
<evidence type="ECO:0000256" key="1">
    <source>
        <dbReference type="SAM" id="Phobius"/>
    </source>
</evidence>
<accession>A0A9E7MYH1</accession>
<organism evidence="2 3">
    <name type="scientific">Thermococcus aggregans</name>
    <dbReference type="NCBI Taxonomy" id="110163"/>
    <lineage>
        <taxon>Archaea</taxon>
        <taxon>Methanobacteriati</taxon>
        <taxon>Methanobacteriota</taxon>
        <taxon>Thermococci</taxon>
        <taxon>Thermococcales</taxon>
        <taxon>Thermococcaceae</taxon>
        <taxon>Thermococcus</taxon>
    </lineage>
</organism>
<name>A0A9E7MYH1_THEAG</name>
<evidence type="ECO:0000313" key="3">
    <source>
        <dbReference type="Proteomes" id="UP001055732"/>
    </source>
</evidence>
<dbReference type="KEGG" id="tagg:NF865_02775"/>
<dbReference type="RefSeq" id="WP_253305091.1">
    <property type="nucleotide sequence ID" value="NZ_CP099582.1"/>
</dbReference>
<dbReference type="Pfam" id="PF04021">
    <property type="entry name" value="Class_IIIsignal"/>
    <property type="match status" value="1"/>
</dbReference>
<keyword evidence="3" id="KW-1185">Reference proteome</keyword>
<keyword evidence="1" id="KW-0472">Membrane</keyword>
<dbReference type="Proteomes" id="UP001055732">
    <property type="component" value="Chromosome"/>
</dbReference>
<feature type="transmembrane region" description="Helical" evidence="1">
    <location>
        <begin position="12"/>
        <end position="30"/>
    </location>
</feature>
<gene>
    <name evidence="2" type="ORF">NF865_02775</name>
</gene>
<evidence type="ECO:0000313" key="2">
    <source>
        <dbReference type="EMBL" id="USS41150.1"/>
    </source>
</evidence>
<keyword evidence="1" id="KW-0812">Transmembrane</keyword>
<dbReference type="AlphaFoldDB" id="A0A9E7MYH1"/>
<reference evidence="2" key="2">
    <citation type="submission" date="2022-06" db="EMBL/GenBank/DDBJ databases">
        <authorList>
            <person name="Park Y.-J."/>
        </authorList>
    </citation>
    <scope>NUCLEOTIDE SEQUENCE</scope>
    <source>
        <strain evidence="2">TY</strain>
    </source>
</reference>
<dbReference type="EMBL" id="CP099582">
    <property type="protein sequence ID" value="USS41150.1"/>
    <property type="molecule type" value="Genomic_DNA"/>
</dbReference>
<sequence length="164" mass="18375">MKGKGQGSLEYLFMVAAALIIIFVVVHYLGENSVKASEQSQVASLQAQAELAKSSLQAKGFWNDEHCFYILSTSYAQDKVGSEYGISIKDKGPNGECNQNDKVLYYVDYSGSEYRDEIKALYDNDNYKLKTLKELYDLCLANDEKACKIIIALDESSWIQHGQS</sequence>
<protein>
    <submittedName>
        <fullName evidence="2">Class III signal peptide-containing protein</fullName>
    </submittedName>
</protein>
<dbReference type="InterPro" id="IPR007166">
    <property type="entry name" value="Class3_signal_pept_motif"/>
</dbReference>
<keyword evidence="1" id="KW-1133">Transmembrane helix</keyword>
<proteinExistence type="predicted"/>